<gene>
    <name evidence="7" type="ORF">I302_100146</name>
</gene>
<dbReference type="SUPFAM" id="SSF55811">
    <property type="entry name" value="Nudix"/>
    <property type="match status" value="1"/>
</dbReference>
<evidence type="ECO:0000259" key="6">
    <source>
        <dbReference type="PROSITE" id="PS51462"/>
    </source>
</evidence>
<dbReference type="Proteomes" id="UP000092730">
    <property type="component" value="Chromosome 1"/>
</dbReference>
<dbReference type="GO" id="GO:0046872">
    <property type="term" value="F:metal ion binding"/>
    <property type="evidence" value="ECO:0007669"/>
    <property type="project" value="UniProtKB-KW"/>
</dbReference>
<reference evidence="7" key="2">
    <citation type="submission" date="2024-02" db="EMBL/GenBank/DDBJ databases">
        <title>Comparative genomics of Cryptococcus and Kwoniella reveals pathogenesis evolution and contrasting modes of karyotype evolution via chromosome fusion or intercentromeric recombination.</title>
        <authorList>
            <person name="Coelho M.A."/>
            <person name="David-Palma M."/>
            <person name="Shea T."/>
            <person name="Bowers K."/>
            <person name="McGinley-Smith S."/>
            <person name="Mohammad A.W."/>
            <person name="Gnirke A."/>
            <person name="Yurkov A.M."/>
            <person name="Nowrousian M."/>
            <person name="Sun S."/>
            <person name="Cuomo C.A."/>
            <person name="Heitman J."/>
        </authorList>
    </citation>
    <scope>NUCLEOTIDE SEQUENCE</scope>
    <source>
        <strain evidence="7">CBS 10118</strain>
    </source>
</reference>
<reference evidence="7" key="1">
    <citation type="submission" date="2013-07" db="EMBL/GenBank/DDBJ databases">
        <authorList>
            <consortium name="The Broad Institute Genome Sequencing Platform"/>
            <person name="Cuomo C."/>
            <person name="Litvintseva A."/>
            <person name="Chen Y."/>
            <person name="Heitman J."/>
            <person name="Sun S."/>
            <person name="Springer D."/>
            <person name="Dromer F."/>
            <person name="Young S.K."/>
            <person name="Zeng Q."/>
            <person name="Gargeya S."/>
            <person name="Fitzgerald M."/>
            <person name="Abouelleil A."/>
            <person name="Alvarado L."/>
            <person name="Berlin A.M."/>
            <person name="Chapman S.B."/>
            <person name="Dewar J."/>
            <person name="Goldberg J."/>
            <person name="Griggs A."/>
            <person name="Gujja S."/>
            <person name="Hansen M."/>
            <person name="Howarth C."/>
            <person name="Imamovic A."/>
            <person name="Larimer J."/>
            <person name="McCowan C."/>
            <person name="Murphy C."/>
            <person name="Pearson M."/>
            <person name="Priest M."/>
            <person name="Roberts A."/>
            <person name="Saif S."/>
            <person name="Shea T."/>
            <person name="Sykes S."/>
            <person name="Wortman J."/>
            <person name="Nusbaum C."/>
            <person name="Birren B."/>
        </authorList>
    </citation>
    <scope>NUCLEOTIDE SEQUENCE</scope>
    <source>
        <strain evidence="7">CBS 10118</strain>
    </source>
</reference>
<dbReference type="InterPro" id="IPR020084">
    <property type="entry name" value="NUDIX_hydrolase_CS"/>
</dbReference>
<dbReference type="GeneID" id="30207920"/>
<dbReference type="GO" id="GO:0005737">
    <property type="term" value="C:cytoplasm"/>
    <property type="evidence" value="ECO:0007669"/>
    <property type="project" value="TreeGrafter"/>
</dbReference>
<protein>
    <recommendedName>
        <fullName evidence="6">Nudix hydrolase domain-containing protein</fullName>
    </recommendedName>
</protein>
<name>A0AAJ8M552_9TREE</name>
<feature type="domain" description="Nudix hydrolase" evidence="6">
    <location>
        <begin position="45"/>
        <end position="190"/>
    </location>
</feature>
<comment type="similarity">
    <text evidence="2">Belongs to the Nudix hydrolase family.</text>
</comment>
<dbReference type="Gene3D" id="3.90.79.10">
    <property type="entry name" value="Nucleoside Triphosphate Pyrophosphohydrolase"/>
    <property type="match status" value="1"/>
</dbReference>
<evidence type="ECO:0000313" key="7">
    <source>
        <dbReference type="EMBL" id="WVW78195.1"/>
    </source>
</evidence>
<dbReference type="GO" id="GO:0008413">
    <property type="term" value="F:8-oxo-7,8-dihydroguanosine triphosphate pyrophosphatase activity"/>
    <property type="evidence" value="ECO:0007669"/>
    <property type="project" value="TreeGrafter"/>
</dbReference>
<evidence type="ECO:0000313" key="8">
    <source>
        <dbReference type="Proteomes" id="UP000092730"/>
    </source>
</evidence>
<dbReference type="AlphaFoldDB" id="A0AAJ8M552"/>
<dbReference type="GO" id="GO:0042262">
    <property type="term" value="P:DNA protection"/>
    <property type="evidence" value="ECO:0007669"/>
    <property type="project" value="TreeGrafter"/>
</dbReference>
<comment type="cofactor">
    <cofactor evidence="1">
        <name>Mg(2+)</name>
        <dbReference type="ChEBI" id="CHEBI:18420"/>
    </cofactor>
</comment>
<sequence>MTVSSPTPVGIPHEFKNHQLIRGPFASHSPAAGWPEQDEIGTIRLKQEYTLIFVVDRVKNKVLLGFKRRGMGVDLYNGFGGKVEKGESIHRCAARELEEESGLVPENEGLYYKGCLFSSRPQSLSVDSKSSVITIHFFACVSWSGEPIMTEEMIPQWFDVPAEDIVDKENPLPIDQMWPEATFYLLPVLRSILDDHRGDLFLSRINYEYMCLADAPTSLPALDGMTIRQYVTSSIAHEDKKHDFGECLSSWWMCFGSDKSLGPIRNEYGTV</sequence>
<accession>A0AAJ8M552</accession>
<keyword evidence="8" id="KW-1185">Reference proteome</keyword>
<dbReference type="PROSITE" id="PS00893">
    <property type="entry name" value="NUDIX_BOX"/>
    <property type="match status" value="1"/>
</dbReference>
<dbReference type="InterPro" id="IPR015797">
    <property type="entry name" value="NUDIX_hydrolase-like_dom_sf"/>
</dbReference>
<evidence type="ECO:0000256" key="4">
    <source>
        <dbReference type="ARBA" id="ARBA00022801"/>
    </source>
</evidence>
<dbReference type="CDD" id="cd03427">
    <property type="entry name" value="NUDIX_MTH1_Nudt1"/>
    <property type="match status" value="1"/>
</dbReference>
<keyword evidence="5" id="KW-0460">Magnesium</keyword>
<dbReference type="InterPro" id="IPR000086">
    <property type="entry name" value="NUDIX_hydrolase_dom"/>
</dbReference>
<evidence type="ECO:0000256" key="1">
    <source>
        <dbReference type="ARBA" id="ARBA00001946"/>
    </source>
</evidence>
<dbReference type="EMBL" id="CP144541">
    <property type="protein sequence ID" value="WVW78195.1"/>
    <property type="molecule type" value="Genomic_DNA"/>
</dbReference>
<keyword evidence="3" id="KW-0479">Metal-binding</keyword>
<dbReference type="KEGG" id="kbi:30207920"/>
<dbReference type="Pfam" id="PF00293">
    <property type="entry name" value="NUDIX"/>
    <property type="match status" value="1"/>
</dbReference>
<keyword evidence="4" id="KW-0378">Hydrolase</keyword>
<dbReference type="RefSeq" id="XP_065725102.1">
    <property type="nucleotide sequence ID" value="XM_065869030.1"/>
</dbReference>
<dbReference type="PANTHER" id="PTHR43758">
    <property type="entry name" value="7,8-DIHYDRO-8-OXOGUANINE TRIPHOSPHATASE"/>
    <property type="match status" value="1"/>
</dbReference>
<evidence type="ECO:0000256" key="2">
    <source>
        <dbReference type="ARBA" id="ARBA00005582"/>
    </source>
</evidence>
<dbReference type="PROSITE" id="PS51462">
    <property type="entry name" value="NUDIX"/>
    <property type="match status" value="1"/>
</dbReference>
<evidence type="ECO:0000256" key="5">
    <source>
        <dbReference type="ARBA" id="ARBA00022842"/>
    </source>
</evidence>
<proteinExistence type="inferred from homology"/>
<organism evidence="7 8">
    <name type="scientific">Kwoniella bestiolae CBS 10118</name>
    <dbReference type="NCBI Taxonomy" id="1296100"/>
    <lineage>
        <taxon>Eukaryota</taxon>
        <taxon>Fungi</taxon>
        <taxon>Dikarya</taxon>
        <taxon>Basidiomycota</taxon>
        <taxon>Agaricomycotina</taxon>
        <taxon>Tremellomycetes</taxon>
        <taxon>Tremellales</taxon>
        <taxon>Cryptococcaceae</taxon>
        <taxon>Kwoniella</taxon>
    </lineage>
</organism>
<evidence type="ECO:0000256" key="3">
    <source>
        <dbReference type="ARBA" id="ARBA00022723"/>
    </source>
</evidence>
<dbReference type="PANTHER" id="PTHR43758:SF2">
    <property type="entry name" value="OXIDIZED PURINE NUCLEOSIDE TRIPHOSPHATE HYDROLASE"/>
    <property type="match status" value="1"/>
</dbReference>